<dbReference type="Proteomes" id="UP000245379">
    <property type="component" value="Unassembled WGS sequence"/>
</dbReference>
<evidence type="ECO:0000313" key="2">
    <source>
        <dbReference type="Proteomes" id="UP000245379"/>
    </source>
</evidence>
<keyword evidence="2" id="KW-1185">Reference proteome</keyword>
<proteinExistence type="predicted"/>
<dbReference type="EMBL" id="QGNZ01000001">
    <property type="protein sequence ID" value="PWS29518.1"/>
    <property type="molecule type" value="Genomic_DNA"/>
</dbReference>
<dbReference type="AlphaFoldDB" id="A0A317EWC5"/>
<evidence type="ECO:0000313" key="1">
    <source>
        <dbReference type="EMBL" id="PWS29518.1"/>
    </source>
</evidence>
<organism evidence="1 2">
    <name type="scientific">Pedobacter yonginense</name>
    <dbReference type="NCBI Taxonomy" id="651869"/>
    <lineage>
        <taxon>Bacteria</taxon>
        <taxon>Pseudomonadati</taxon>
        <taxon>Bacteroidota</taxon>
        <taxon>Sphingobacteriia</taxon>
        <taxon>Sphingobacteriales</taxon>
        <taxon>Sphingobacteriaceae</taxon>
        <taxon>Pedobacter</taxon>
    </lineage>
</organism>
<comment type="caution">
    <text evidence="1">The sequence shown here is derived from an EMBL/GenBank/DDBJ whole genome shotgun (WGS) entry which is preliminary data.</text>
</comment>
<sequence>MGSTSGAWFATWFVGGYKWVAPTAHVLRSFVGAYKWAALCLTFILQNINYVCFTTSCIECPIGATHL</sequence>
<protein>
    <submittedName>
        <fullName evidence="1">Uncharacterized protein</fullName>
    </submittedName>
</protein>
<accession>A0A317EWC5</accession>
<name>A0A317EWC5_9SPHI</name>
<reference evidence="1 2" key="1">
    <citation type="submission" date="2018-05" db="EMBL/GenBank/DDBJ databases">
        <title>Pedobacter paludis sp. nov., isolated from wetland soil.</title>
        <authorList>
            <person name="Zhang Y."/>
            <person name="Wang G."/>
        </authorList>
    </citation>
    <scope>NUCLEOTIDE SEQUENCE [LARGE SCALE GENOMIC DNA]</scope>
    <source>
        <strain evidence="1 2">KCTC22721</strain>
    </source>
</reference>
<gene>
    <name evidence="1" type="ORF">DHW03_06830</name>
</gene>